<dbReference type="InterPro" id="IPR045857">
    <property type="entry name" value="O16G_dom_2"/>
</dbReference>
<dbReference type="PANTHER" id="PTHR10357:SF219">
    <property type="entry name" value="MALTOSE ALPHA-D-GLUCOSYLTRANSFERASE"/>
    <property type="match status" value="1"/>
</dbReference>
<comment type="catalytic activity">
    <reaction evidence="3">
        <text>Endohydrolysis of (1-&gt;4)-alpha-D-glucosidic linkages in polysaccharides containing three or more (1-&gt;4)-alpha-linked D-glucose units.</text>
        <dbReference type="EC" id="3.2.1.1"/>
    </reaction>
</comment>
<dbReference type="Pfam" id="PF00128">
    <property type="entry name" value="Alpha-amylase"/>
    <property type="match status" value="1"/>
</dbReference>
<dbReference type="EC" id="3.2.1.1" evidence="3"/>
<dbReference type="GO" id="GO:0005975">
    <property type="term" value="P:carbohydrate metabolic process"/>
    <property type="evidence" value="ECO:0007669"/>
    <property type="project" value="InterPro"/>
</dbReference>
<dbReference type="InterPro" id="IPR006046">
    <property type="entry name" value="Alpha_amylase"/>
</dbReference>
<evidence type="ECO:0000259" key="4">
    <source>
        <dbReference type="SMART" id="SM00642"/>
    </source>
</evidence>
<dbReference type="SMART" id="SM00642">
    <property type="entry name" value="Aamy"/>
    <property type="match status" value="1"/>
</dbReference>
<accession>A0A1G2DEQ5</accession>
<dbReference type="PRINTS" id="PR00110">
    <property type="entry name" value="ALPHAAMYLASE"/>
</dbReference>
<sequence length="419" mass="48191">MWWKKAKIYELYIDKFAGTLNGLTEKLDYFTALGVDCLHLLPHYPSPMVDDGYDVSDYRNVRPELGTLDGFTHFLAEAHRRGIRVIVDLVLNHVSSQHPWFAEARASRNNPKRDFFLWDERGERLKDSVNAFPDFKPSNWIRNKATKDHYYATFYPEQPDLNWDNPEVLHEMLATVDFWIAHGIDGFRLDAAAHLVKREDTNSKGLPETHAVLKKIRAHLGEAHPEVILLAEVHQEVPLAKTYFGDGDECHLVYHFPLTEQFWLALKRNDHALVDTMVSDSFAIPANCQWATFLRNHDELSLSTLLAKERAELNDFLDPEHRYPFKKGAASSVRVSTVFGGDQERIAEAFRLLYGTKGAPVMYYGDEIGMKNLPVAPQVSDTRRYVRGKFDWKEAERQMNDPYSLWNQVAEIIKSGRGG</sequence>
<dbReference type="EMBL" id="MHLO01000024">
    <property type="protein sequence ID" value="OGZ12089.1"/>
    <property type="molecule type" value="Genomic_DNA"/>
</dbReference>
<keyword evidence="3" id="KW-0378">Hydrolase</keyword>
<evidence type="ECO:0000256" key="3">
    <source>
        <dbReference type="RuleBase" id="RU361134"/>
    </source>
</evidence>
<evidence type="ECO:0000256" key="1">
    <source>
        <dbReference type="ARBA" id="ARBA00008061"/>
    </source>
</evidence>
<dbReference type="PANTHER" id="PTHR10357">
    <property type="entry name" value="ALPHA-AMYLASE FAMILY MEMBER"/>
    <property type="match status" value="1"/>
</dbReference>
<dbReference type="Gene3D" id="3.20.20.80">
    <property type="entry name" value="Glycosidases"/>
    <property type="match status" value="1"/>
</dbReference>
<dbReference type="GO" id="GO:0004556">
    <property type="term" value="F:alpha-amylase activity"/>
    <property type="evidence" value="ECO:0007669"/>
    <property type="project" value="UniProtKB-UniRule"/>
</dbReference>
<evidence type="ECO:0000256" key="2">
    <source>
        <dbReference type="RuleBase" id="RU003615"/>
    </source>
</evidence>
<dbReference type="InterPro" id="IPR017853">
    <property type="entry name" value="GH"/>
</dbReference>
<dbReference type="SUPFAM" id="SSF51445">
    <property type="entry name" value="(Trans)glycosidases"/>
    <property type="match status" value="1"/>
</dbReference>
<comment type="similarity">
    <text evidence="1 2">Belongs to the glycosyl hydrolase 13 family.</text>
</comment>
<comment type="caution">
    <text evidence="5">The sequence shown here is derived from an EMBL/GenBank/DDBJ whole genome shotgun (WGS) entry which is preliminary data.</text>
</comment>
<dbReference type="Gene3D" id="3.90.400.10">
    <property type="entry name" value="Oligo-1,6-glucosidase, Domain 2"/>
    <property type="match status" value="1"/>
</dbReference>
<dbReference type="InterPro" id="IPR006047">
    <property type="entry name" value="GH13_cat_dom"/>
</dbReference>
<proteinExistence type="inferred from homology"/>
<evidence type="ECO:0000313" key="6">
    <source>
        <dbReference type="Proteomes" id="UP000178636"/>
    </source>
</evidence>
<keyword evidence="3" id="KW-0119">Carbohydrate metabolism</keyword>
<keyword evidence="3" id="KW-0326">Glycosidase</keyword>
<dbReference type="Proteomes" id="UP000178636">
    <property type="component" value="Unassembled WGS sequence"/>
</dbReference>
<protein>
    <recommendedName>
        <fullName evidence="3">Alpha-amylase</fullName>
        <ecNumber evidence="3">3.2.1.1</ecNumber>
    </recommendedName>
</protein>
<feature type="domain" description="Glycosyl hydrolase family 13 catalytic" evidence="4">
    <location>
        <begin position="10"/>
        <end position="387"/>
    </location>
</feature>
<name>A0A1G2DEQ5_9BACT</name>
<dbReference type="AlphaFoldDB" id="A0A1G2DEQ5"/>
<dbReference type="GO" id="GO:0043169">
    <property type="term" value="F:cation binding"/>
    <property type="evidence" value="ECO:0007669"/>
    <property type="project" value="InterPro"/>
</dbReference>
<reference evidence="5 6" key="1">
    <citation type="journal article" date="2016" name="Nat. Commun.">
        <title>Thousands of microbial genomes shed light on interconnected biogeochemical processes in an aquifer system.</title>
        <authorList>
            <person name="Anantharaman K."/>
            <person name="Brown C.T."/>
            <person name="Hug L.A."/>
            <person name="Sharon I."/>
            <person name="Castelle C.J."/>
            <person name="Probst A.J."/>
            <person name="Thomas B.C."/>
            <person name="Singh A."/>
            <person name="Wilkins M.J."/>
            <person name="Karaoz U."/>
            <person name="Brodie E.L."/>
            <person name="Williams K.H."/>
            <person name="Hubbard S.S."/>
            <person name="Banfield J.F."/>
        </authorList>
    </citation>
    <scope>NUCLEOTIDE SEQUENCE [LARGE SCALE GENOMIC DNA]</scope>
</reference>
<gene>
    <name evidence="5" type="ORF">A3C93_03230</name>
</gene>
<dbReference type="STRING" id="1798664.A3C93_03230"/>
<evidence type="ECO:0000313" key="5">
    <source>
        <dbReference type="EMBL" id="OGZ12089.1"/>
    </source>
</evidence>
<organism evidence="5 6">
    <name type="scientific">Candidatus Lloydbacteria bacterium RIFCSPHIGHO2_02_FULL_54_17</name>
    <dbReference type="NCBI Taxonomy" id="1798664"/>
    <lineage>
        <taxon>Bacteria</taxon>
        <taxon>Candidatus Lloydiibacteriota</taxon>
    </lineage>
</organism>